<feature type="transmembrane region" description="Helical" evidence="1">
    <location>
        <begin position="660"/>
        <end position="682"/>
    </location>
</feature>
<reference evidence="3" key="1">
    <citation type="journal article" date="2017" name="Nat. Commun.">
        <title>The asparagus genome sheds light on the origin and evolution of a young Y chromosome.</title>
        <authorList>
            <person name="Harkess A."/>
            <person name="Zhou J."/>
            <person name="Xu C."/>
            <person name="Bowers J.E."/>
            <person name="Van der Hulst R."/>
            <person name="Ayyampalayam S."/>
            <person name="Mercati F."/>
            <person name="Riccardi P."/>
            <person name="McKain M.R."/>
            <person name="Kakrana A."/>
            <person name="Tang H."/>
            <person name="Ray J."/>
            <person name="Groenendijk J."/>
            <person name="Arikit S."/>
            <person name="Mathioni S.M."/>
            <person name="Nakano M."/>
            <person name="Shan H."/>
            <person name="Telgmann-Rauber A."/>
            <person name="Kanno A."/>
            <person name="Yue Z."/>
            <person name="Chen H."/>
            <person name="Li W."/>
            <person name="Chen Y."/>
            <person name="Xu X."/>
            <person name="Zhang Y."/>
            <person name="Luo S."/>
            <person name="Chen H."/>
            <person name="Gao J."/>
            <person name="Mao Z."/>
            <person name="Pires J.C."/>
            <person name="Luo M."/>
            <person name="Kudrna D."/>
            <person name="Wing R.A."/>
            <person name="Meyers B.C."/>
            <person name="Yi K."/>
            <person name="Kong H."/>
            <person name="Lavrijsen P."/>
            <person name="Sunseri F."/>
            <person name="Falavigna A."/>
            <person name="Ye Y."/>
            <person name="Leebens-Mack J.H."/>
            <person name="Chen G."/>
        </authorList>
    </citation>
    <scope>NUCLEOTIDE SEQUENCE [LARGE SCALE GENOMIC DNA]</scope>
    <source>
        <strain evidence="3">cv. DH0086</strain>
    </source>
</reference>
<dbReference type="PANTHER" id="PTHR13304">
    <property type="entry name" value="GLYCOSYLPHOSPHATIDYLINOSITOL ANCHOR ATTACHMENT 1 PROTEIN"/>
    <property type="match status" value="1"/>
</dbReference>
<dbReference type="PANTHER" id="PTHR13304:SF0">
    <property type="entry name" value="GLYCOSYLPHOSPHATIDYLINOSITOL ANCHOR ATTACHMENT 1 PROTEIN"/>
    <property type="match status" value="1"/>
</dbReference>
<proteinExistence type="predicted"/>
<dbReference type="AlphaFoldDB" id="A0A5P1ECP8"/>
<keyword evidence="1" id="KW-0472">Membrane</keyword>
<dbReference type="Gramene" id="ONK63648">
    <property type="protein sequence ID" value="ONK63648"/>
    <property type="gene ID" value="A4U43_C07F17440"/>
</dbReference>
<accession>A0A5P1ECP8</accession>
<dbReference type="GO" id="GO:0042765">
    <property type="term" value="C:GPI-anchor transamidase complex"/>
    <property type="evidence" value="ECO:0007669"/>
    <property type="project" value="InterPro"/>
</dbReference>
<keyword evidence="1" id="KW-0812">Transmembrane</keyword>
<gene>
    <name evidence="2" type="ORF">A4U43_C07F17440</name>
</gene>
<keyword evidence="3" id="KW-1185">Reference proteome</keyword>
<dbReference type="GO" id="GO:0016255">
    <property type="term" value="P:attachment of GPI anchor to protein"/>
    <property type="evidence" value="ECO:0007669"/>
    <property type="project" value="TreeGrafter"/>
</dbReference>
<evidence type="ECO:0000313" key="3">
    <source>
        <dbReference type="Proteomes" id="UP000243459"/>
    </source>
</evidence>
<dbReference type="OrthoDB" id="445301at2759"/>
<protein>
    <recommendedName>
        <fullName evidence="4">Glycosylphosphatidylinositol anchor attachment 1 protein</fullName>
    </recommendedName>
</protein>
<dbReference type="OMA" id="MAIALWM"/>
<evidence type="ECO:0000256" key="1">
    <source>
        <dbReference type="SAM" id="Phobius"/>
    </source>
</evidence>
<feature type="transmembrane region" description="Helical" evidence="1">
    <location>
        <begin position="40"/>
        <end position="73"/>
    </location>
</feature>
<organism evidence="2 3">
    <name type="scientific">Asparagus officinalis</name>
    <name type="common">Garden asparagus</name>
    <dbReference type="NCBI Taxonomy" id="4686"/>
    <lineage>
        <taxon>Eukaryota</taxon>
        <taxon>Viridiplantae</taxon>
        <taxon>Streptophyta</taxon>
        <taxon>Embryophyta</taxon>
        <taxon>Tracheophyta</taxon>
        <taxon>Spermatophyta</taxon>
        <taxon>Magnoliopsida</taxon>
        <taxon>Liliopsida</taxon>
        <taxon>Asparagales</taxon>
        <taxon>Asparagaceae</taxon>
        <taxon>Asparagoideae</taxon>
        <taxon>Asparagus</taxon>
    </lineage>
</organism>
<name>A0A5P1ECP8_ASPOF</name>
<evidence type="ECO:0000313" key="2">
    <source>
        <dbReference type="EMBL" id="ONK63648.1"/>
    </source>
</evidence>
<dbReference type="InterPro" id="IPR007246">
    <property type="entry name" value="Gaa1"/>
</dbReference>
<feature type="transmembrane region" description="Helical" evidence="1">
    <location>
        <begin position="487"/>
        <end position="509"/>
    </location>
</feature>
<keyword evidence="1" id="KW-1133">Transmembrane helix</keyword>
<dbReference type="Proteomes" id="UP000243459">
    <property type="component" value="Chromosome 7"/>
</dbReference>
<dbReference type="Pfam" id="PF04114">
    <property type="entry name" value="Gaa1"/>
    <property type="match status" value="1"/>
</dbReference>
<evidence type="ECO:0008006" key="4">
    <source>
        <dbReference type="Google" id="ProtNLM"/>
    </source>
</evidence>
<dbReference type="PIRSF" id="PIRSF036762">
    <property type="entry name" value="GAA1"/>
    <property type="match status" value="1"/>
</dbReference>
<dbReference type="EMBL" id="CM007387">
    <property type="protein sequence ID" value="ONK63648.1"/>
    <property type="molecule type" value="Genomic_DNA"/>
</dbReference>
<feature type="transmembrane region" description="Helical" evidence="1">
    <location>
        <begin position="574"/>
        <end position="593"/>
    </location>
</feature>
<sequence>MAVNRIVGDRAHAMATTTATMKEKEEDATSKKPFKRRSRLIVRLGSFLIVHSILFSVVCCTAGLIALILLPVLANNTYISENALLPGSANPMFSIQDVVEAKKFVRDILDTSVTEEGRRIEIPRLIEQRVVDVGAEAYYHKFIADGAQFHPLHFFSCAPSTSTMETNNSCSSFGVNSVGIIRAPRGDGKEAIVLVSPYNSENIQLSDAVSLGLAYSIFSFLSRVTWLAKDIVWLAADSQHGEYTAVSAWLKDYHTPVFFSDAGKVDFGMCSVKDIHRQWENKLFKENNPNVFKRSGTMAAALVFKVTESKERSERDRLDIYAEASNGQMPNLDLINTAHYLAVHRQGLKVVVGMVDSLLHSTCLKFVGEILQSVGKLVKILNPKWKFGITSAEFVEGTSTVARSIFNQALGVPTGPHGAFRDYQVDAITLELSPRVYLHNENAQSAFLLKSGRLIEGVLRSVNNLLEKFHQSFFLYFLTSPNKYVSVGVYMIPFALLVAPLPIVAAALFSAGKRKGDNLEDTSNEVAEAASGSDSWKWIHAAKVVFMIHLWAGVVSLLPYHISQISGMDSTARMSVWVALSVTMLLISYKIVGSPYLCSSTDGDWEILKAVTVAVASIGLCLMSIINFATAQIGSMLLVPMCLMVRPFKRRSQVALSLRFIVLAFNLAFGLLGFPPVGLMMWKGLFEGFAKVSVGDFWDQAEFLWSWNSATYPYLLWIHLACWVLCMHILMHP</sequence>
<feature type="transmembrane region" description="Helical" evidence="1">
    <location>
        <begin position="714"/>
        <end position="731"/>
    </location>
</feature>